<evidence type="ECO:0000313" key="2">
    <source>
        <dbReference type="Proteomes" id="UP000827976"/>
    </source>
</evidence>
<accession>A0ACB7WIZ9</accession>
<sequence>MTHYPDYSSISGRGRFDGRSTLRHGGRSISGRGRSTTSIRQKSVSSKLVSNTSPELEMPPCIHPNIQAQEVSPSITQSPPASQPPLTPHAEPSTHGSEGQHEAAEDQSNESNRTGPPWFITPDSVVIDYEVKRAIHDLVQGHYKEAWTGWGKVPRDVRQRMFTAFRGIYTWESQHESMILCHFNHEASEWLKKHLYLARTLYKAPLEWMTPLVWESLQKYWGSEEFKKISQQNKKNRAVNGASSIVIYRGGSVSTAVHRLRLIEELGREPTPKECFIRTHGKKDGTLEGERATQIVEQFDKALADKRDQGEDENSINQNELWDRIAVGSRNRVLGKGNISRQMSSINYKPRSGPSQSSGQLYDQIKELQAELAKTQAKHNAMLAEHDTIRAEHDAMRIEWARRESFEMSLLAALRMKGIDLSDMHVATLTRSIPRAPTAEAQSHVDEHSPTRKRPRTTLVADNTLDGPNDEEDIC</sequence>
<comment type="caution">
    <text evidence="1">The sequence shown here is derived from an EMBL/GenBank/DDBJ whole genome shotgun (WGS) entry which is preliminary data.</text>
</comment>
<evidence type="ECO:0000313" key="1">
    <source>
        <dbReference type="EMBL" id="KAH7688052.1"/>
    </source>
</evidence>
<gene>
    <name evidence="1" type="ORF">IHE45_03G006800</name>
</gene>
<protein>
    <submittedName>
        <fullName evidence="1">Transposase Ptta/En/Spm plant protein</fullName>
    </submittedName>
</protein>
<dbReference type="EMBL" id="CM037013">
    <property type="protein sequence ID" value="KAH7688052.1"/>
    <property type="molecule type" value="Genomic_DNA"/>
</dbReference>
<proteinExistence type="predicted"/>
<dbReference type="Proteomes" id="UP000827976">
    <property type="component" value="Chromosome 3"/>
</dbReference>
<reference evidence="2" key="1">
    <citation type="journal article" date="2022" name="Nat. Commun.">
        <title>Chromosome evolution and the genetic basis of agronomically important traits in greater yam.</title>
        <authorList>
            <person name="Bredeson J.V."/>
            <person name="Lyons J.B."/>
            <person name="Oniyinde I.O."/>
            <person name="Okereke N.R."/>
            <person name="Kolade O."/>
            <person name="Nnabue I."/>
            <person name="Nwadili C.O."/>
            <person name="Hribova E."/>
            <person name="Parker M."/>
            <person name="Nwogha J."/>
            <person name="Shu S."/>
            <person name="Carlson J."/>
            <person name="Kariba R."/>
            <person name="Muthemba S."/>
            <person name="Knop K."/>
            <person name="Barton G.J."/>
            <person name="Sherwood A.V."/>
            <person name="Lopez-Montes A."/>
            <person name="Asiedu R."/>
            <person name="Jamnadass R."/>
            <person name="Muchugi A."/>
            <person name="Goodstein D."/>
            <person name="Egesi C.N."/>
            <person name="Featherston J."/>
            <person name="Asfaw A."/>
            <person name="Simpson G.G."/>
            <person name="Dolezel J."/>
            <person name="Hendre P.S."/>
            <person name="Van Deynze A."/>
            <person name="Kumar P.L."/>
            <person name="Obidiegwu J.E."/>
            <person name="Bhattacharjee R."/>
            <person name="Rokhsar D.S."/>
        </authorList>
    </citation>
    <scope>NUCLEOTIDE SEQUENCE [LARGE SCALE GENOMIC DNA]</scope>
    <source>
        <strain evidence="2">cv. TDa95/00328</strain>
    </source>
</reference>
<name>A0ACB7WIZ9_DIOAL</name>
<keyword evidence="2" id="KW-1185">Reference proteome</keyword>
<organism evidence="1 2">
    <name type="scientific">Dioscorea alata</name>
    <name type="common">Purple yam</name>
    <dbReference type="NCBI Taxonomy" id="55571"/>
    <lineage>
        <taxon>Eukaryota</taxon>
        <taxon>Viridiplantae</taxon>
        <taxon>Streptophyta</taxon>
        <taxon>Embryophyta</taxon>
        <taxon>Tracheophyta</taxon>
        <taxon>Spermatophyta</taxon>
        <taxon>Magnoliopsida</taxon>
        <taxon>Liliopsida</taxon>
        <taxon>Dioscoreales</taxon>
        <taxon>Dioscoreaceae</taxon>
        <taxon>Dioscorea</taxon>
    </lineage>
</organism>